<reference evidence="3" key="1">
    <citation type="submission" date="2016-06" db="EMBL/GenBank/DDBJ databases">
        <authorList>
            <person name="Varghese N."/>
            <person name="Submissions Spin"/>
        </authorList>
    </citation>
    <scope>NUCLEOTIDE SEQUENCE [LARGE SCALE GENOMIC DNA]</scope>
    <source>
        <strain evidence="3">DSM 44983</strain>
    </source>
</reference>
<dbReference type="Pfam" id="PF01636">
    <property type="entry name" value="APH"/>
    <property type="match status" value="1"/>
</dbReference>
<evidence type="ECO:0000259" key="1">
    <source>
        <dbReference type="Pfam" id="PF01636"/>
    </source>
</evidence>
<dbReference type="GO" id="GO:0016740">
    <property type="term" value="F:transferase activity"/>
    <property type="evidence" value="ECO:0007669"/>
    <property type="project" value="UniProtKB-KW"/>
</dbReference>
<gene>
    <name evidence="2" type="ORF">GA0070623_1057</name>
</gene>
<keyword evidence="2" id="KW-0808">Transferase</keyword>
<protein>
    <submittedName>
        <fullName evidence="2">Phosphotransferase enzyme family protein</fullName>
    </submittedName>
</protein>
<dbReference type="Proteomes" id="UP000198226">
    <property type="component" value="Chromosome I"/>
</dbReference>
<dbReference type="AlphaFoldDB" id="A0A109IG23"/>
<feature type="domain" description="Aminoglycoside phosphotransferase" evidence="1">
    <location>
        <begin position="114"/>
        <end position="170"/>
    </location>
</feature>
<dbReference type="OrthoDB" id="236897at2"/>
<sequence length="249" mass="27252">MRPDEQPLPGNVTTGVVRVGDTVRRPVGPWTDAVDALLTHLHDAGFDGAPRPLGRDDQGRQVLEYVPGECGHPAGRYRTGELASIGRLLADLHRAVADFVPPASARWQVPIRPDGTDLICHHDAAPWNLVRAPRGWVLIDWDGAGPGTRRWELAYAAQAMAGMRPDRPVAESAHRLRVLVDGYGLPAAERPALAATLGPRARAMYDLLRDGARDGVQPWARIHAEDGPYWRSVADHLTAHVDDWTRALT</sequence>
<dbReference type="InterPro" id="IPR002575">
    <property type="entry name" value="Aminoglycoside_PTrfase"/>
</dbReference>
<dbReference type="InterPro" id="IPR011009">
    <property type="entry name" value="Kinase-like_dom_sf"/>
</dbReference>
<organism evidence="2 3">
    <name type="scientific">Micromonospora rifamycinica</name>
    <dbReference type="NCBI Taxonomy" id="291594"/>
    <lineage>
        <taxon>Bacteria</taxon>
        <taxon>Bacillati</taxon>
        <taxon>Actinomycetota</taxon>
        <taxon>Actinomycetes</taxon>
        <taxon>Micromonosporales</taxon>
        <taxon>Micromonosporaceae</taxon>
        <taxon>Micromonospora</taxon>
    </lineage>
</organism>
<dbReference type="EMBL" id="LT607752">
    <property type="protein sequence ID" value="SCG43818.1"/>
    <property type="molecule type" value="Genomic_DNA"/>
</dbReference>
<name>A0A109IG23_9ACTN</name>
<dbReference type="Gene3D" id="3.90.1200.10">
    <property type="match status" value="1"/>
</dbReference>
<dbReference type="RefSeq" id="WP_067314586.1">
    <property type="nucleotide sequence ID" value="NZ_LRMV01000215.1"/>
</dbReference>
<keyword evidence="3" id="KW-1185">Reference proteome</keyword>
<proteinExistence type="predicted"/>
<evidence type="ECO:0000313" key="2">
    <source>
        <dbReference type="EMBL" id="SCG43818.1"/>
    </source>
</evidence>
<evidence type="ECO:0000313" key="3">
    <source>
        <dbReference type="Proteomes" id="UP000198226"/>
    </source>
</evidence>
<dbReference type="SUPFAM" id="SSF56112">
    <property type="entry name" value="Protein kinase-like (PK-like)"/>
    <property type="match status" value="1"/>
</dbReference>
<accession>A0A109IG23</accession>